<dbReference type="NCBIfam" id="TIGR00632">
    <property type="entry name" value="vsr"/>
    <property type="match status" value="1"/>
</dbReference>
<organism evidence="7 8">
    <name type="scientific">Burkholderia stagnalis</name>
    <dbReference type="NCBI Taxonomy" id="1503054"/>
    <lineage>
        <taxon>Bacteria</taxon>
        <taxon>Pseudomonadati</taxon>
        <taxon>Pseudomonadota</taxon>
        <taxon>Betaproteobacteria</taxon>
        <taxon>Burkholderiales</taxon>
        <taxon>Burkholderiaceae</taxon>
        <taxon>Burkholderia</taxon>
        <taxon>Burkholderia cepacia complex</taxon>
    </lineage>
</organism>
<dbReference type="Proteomes" id="UP000473470">
    <property type="component" value="Unassembled WGS sequence"/>
</dbReference>
<keyword evidence="1 6" id="KW-0540">Nuclease</keyword>
<accession>A0A6L3MY97</accession>
<keyword evidence="4 6" id="KW-0378">Hydrolase</keyword>
<dbReference type="InterPro" id="IPR011335">
    <property type="entry name" value="Restrct_endonuc-II-like"/>
</dbReference>
<dbReference type="GO" id="GO:0016787">
    <property type="term" value="F:hydrolase activity"/>
    <property type="evidence" value="ECO:0007669"/>
    <property type="project" value="UniProtKB-KW"/>
</dbReference>
<reference evidence="7 8" key="1">
    <citation type="submission" date="2019-09" db="EMBL/GenBank/DDBJ databases">
        <title>Draft genome sequences of 48 bacterial type strains from the CCUG.</title>
        <authorList>
            <person name="Tunovic T."/>
            <person name="Pineiro-Iglesias B."/>
            <person name="Unosson C."/>
            <person name="Inganas E."/>
            <person name="Ohlen M."/>
            <person name="Cardew S."/>
            <person name="Jensie-Markopoulos S."/>
            <person name="Salva-Serra F."/>
            <person name="Jaen-Luchoro D."/>
            <person name="Karlsson R."/>
            <person name="Svensson-Stadler L."/>
            <person name="Chun J."/>
            <person name="Moore E."/>
        </authorList>
    </citation>
    <scope>NUCLEOTIDE SEQUENCE [LARGE SCALE GENOMIC DNA]</scope>
    <source>
        <strain evidence="7 8">CCUG 65686</strain>
    </source>
</reference>
<keyword evidence="5 6" id="KW-0234">DNA repair</keyword>
<evidence type="ECO:0000313" key="7">
    <source>
        <dbReference type="EMBL" id="KAB0638029.1"/>
    </source>
</evidence>
<dbReference type="AlphaFoldDB" id="A0A6L3MY97"/>
<dbReference type="Gene3D" id="3.40.960.10">
    <property type="entry name" value="VSR Endonuclease"/>
    <property type="match status" value="1"/>
</dbReference>
<dbReference type="EMBL" id="VZOK01000017">
    <property type="protein sequence ID" value="KAB0638029.1"/>
    <property type="molecule type" value="Genomic_DNA"/>
</dbReference>
<evidence type="ECO:0000256" key="4">
    <source>
        <dbReference type="ARBA" id="ARBA00022801"/>
    </source>
</evidence>
<evidence type="ECO:0000256" key="3">
    <source>
        <dbReference type="ARBA" id="ARBA00022763"/>
    </source>
</evidence>
<gene>
    <name evidence="7" type="primary">vsr</name>
    <name evidence="7" type="ORF">F7R25_14070</name>
</gene>
<comment type="function">
    <text evidence="6">May nick specific sequences that contain T:G mispairs resulting from m5C-deamination.</text>
</comment>
<keyword evidence="2 6" id="KW-0255">Endonuclease</keyword>
<evidence type="ECO:0000256" key="1">
    <source>
        <dbReference type="ARBA" id="ARBA00022722"/>
    </source>
</evidence>
<sequence length="155" mass="18204">MVDRLTKERRSWLMSRVRSTNTSPELRVRRAAHALGLRFRLHVKTLQGKPDLVFPRYRTVIFVHGCFWHRHPGCRKASTPKTDTEHWTAKFARNVERDAANEKVLQAEGWRVETIWECESKSPEMLYARLQRIFFERADVSEVTRTSPAGNINNN</sequence>
<evidence type="ECO:0000256" key="2">
    <source>
        <dbReference type="ARBA" id="ARBA00022759"/>
    </source>
</evidence>
<dbReference type="RefSeq" id="WP_081069843.1">
    <property type="nucleotide sequence ID" value="NZ_CABVPM010000007.1"/>
</dbReference>
<dbReference type="GO" id="GO:0004519">
    <property type="term" value="F:endonuclease activity"/>
    <property type="evidence" value="ECO:0007669"/>
    <property type="project" value="UniProtKB-KW"/>
</dbReference>
<evidence type="ECO:0000256" key="5">
    <source>
        <dbReference type="ARBA" id="ARBA00023204"/>
    </source>
</evidence>
<comment type="caution">
    <text evidence="7">The sequence shown here is derived from an EMBL/GenBank/DDBJ whole genome shotgun (WGS) entry which is preliminary data.</text>
</comment>
<proteinExistence type="inferred from homology"/>
<dbReference type="EC" id="3.1.-.-" evidence="6"/>
<protein>
    <recommendedName>
        <fullName evidence="6">Very short patch repair endonuclease</fullName>
        <ecNumber evidence="6">3.1.-.-</ecNumber>
    </recommendedName>
</protein>
<keyword evidence="3 6" id="KW-0227">DNA damage</keyword>
<evidence type="ECO:0000256" key="6">
    <source>
        <dbReference type="PIRNR" id="PIRNR018267"/>
    </source>
</evidence>
<dbReference type="PIRSF" id="PIRSF018267">
    <property type="entry name" value="VSR_endonuc"/>
    <property type="match status" value="1"/>
</dbReference>
<evidence type="ECO:0000313" key="8">
    <source>
        <dbReference type="Proteomes" id="UP000473470"/>
    </source>
</evidence>
<dbReference type="SUPFAM" id="SSF52980">
    <property type="entry name" value="Restriction endonuclease-like"/>
    <property type="match status" value="1"/>
</dbReference>
<dbReference type="InterPro" id="IPR004603">
    <property type="entry name" value="DNA_mismatch_endonuc_vsr"/>
</dbReference>
<dbReference type="Pfam" id="PF03852">
    <property type="entry name" value="Vsr"/>
    <property type="match status" value="1"/>
</dbReference>
<comment type="similarity">
    <text evidence="6">Belongs to the vsr family.</text>
</comment>
<dbReference type="CDD" id="cd00221">
    <property type="entry name" value="Vsr"/>
    <property type="match status" value="1"/>
</dbReference>
<name>A0A6L3MY97_9BURK</name>
<dbReference type="GO" id="GO:0006298">
    <property type="term" value="P:mismatch repair"/>
    <property type="evidence" value="ECO:0007669"/>
    <property type="project" value="UniProtKB-UniRule"/>
</dbReference>